<protein>
    <submittedName>
        <fullName evidence="1">Uncharacterized protein</fullName>
    </submittedName>
</protein>
<organism evidence="1">
    <name type="scientific">Phytophthora nicotianae</name>
    <name type="common">Potato buckeye rot agent</name>
    <name type="synonym">Phytophthora parasitica</name>
    <dbReference type="NCBI Taxonomy" id="4792"/>
    <lineage>
        <taxon>Eukaryota</taxon>
        <taxon>Sar</taxon>
        <taxon>Stramenopiles</taxon>
        <taxon>Oomycota</taxon>
        <taxon>Peronosporomycetes</taxon>
        <taxon>Peronosporales</taxon>
        <taxon>Peronosporaceae</taxon>
        <taxon>Phytophthora</taxon>
    </lineage>
</organism>
<dbReference type="Proteomes" id="UP000054532">
    <property type="component" value="Unassembled WGS sequence"/>
</dbReference>
<proteinExistence type="predicted"/>
<feature type="non-terminal residue" evidence="1">
    <location>
        <position position="1"/>
    </location>
</feature>
<dbReference type="EMBL" id="KI693954">
    <property type="protein sequence ID" value="ETM41772.1"/>
    <property type="molecule type" value="Genomic_DNA"/>
</dbReference>
<name>W2MZF2_PHYNI</name>
<reference evidence="1" key="1">
    <citation type="submission" date="2013-11" db="EMBL/GenBank/DDBJ databases">
        <title>The Genome Sequence of Phytophthora parasitica IAC_01/95.</title>
        <authorList>
            <consortium name="The Broad Institute Genomics Platform"/>
            <person name="Russ C."/>
            <person name="Tyler B."/>
            <person name="Panabieres F."/>
            <person name="Shan W."/>
            <person name="Tripathy S."/>
            <person name="Grunwald N."/>
            <person name="Machado M."/>
            <person name="Johnson C.S."/>
            <person name="Arredondo F."/>
            <person name="Hong C."/>
            <person name="Coffey M."/>
            <person name="Young S.K."/>
            <person name="Zeng Q."/>
            <person name="Gargeya S."/>
            <person name="Fitzgerald M."/>
            <person name="Abouelleil A."/>
            <person name="Alvarado L."/>
            <person name="Chapman S.B."/>
            <person name="Gainer-Dewar J."/>
            <person name="Goldberg J."/>
            <person name="Griggs A."/>
            <person name="Gujja S."/>
            <person name="Hansen M."/>
            <person name="Howarth C."/>
            <person name="Imamovic A."/>
            <person name="Ireland A."/>
            <person name="Larimer J."/>
            <person name="McCowan C."/>
            <person name="Murphy C."/>
            <person name="Pearson M."/>
            <person name="Poon T.W."/>
            <person name="Priest M."/>
            <person name="Roberts A."/>
            <person name="Saif S."/>
            <person name="Shea T."/>
            <person name="Sykes S."/>
            <person name="Wortman J."/>
            <person name="Nusbaum C."/>
            <person name="Birren B."/>
        </authorList>
    </citation>
    <scope>NUCLEOTIDE SEQUENCE [LARGE SCALE GENOMIC DNA]</scope>
    <source>
        <strain evidence="1">IAC_01/95</strain>
    </source>
</reference>
<gene>
    <name evidence="1" type="ORF">L914_12476</name>
</gene>
<sequence>QLCVDASVAQTSSRPCINGSGPFSQTYSRAAHKKEVLDCITQVHNLYETIDRFYGQATSGENKSTSGVNKPSPFLQLVLLIEGLIEIYDTSETVVCGTARSLSSTARRLS</sequence>
<accession>W2MZF2</accession>
<evidence type="ECO:0000313" key="1">
    <source>
        <dbReference type="EMBL" id="ETM41772.1"/>
    </source>
</evidence>
<dbReference type="AlphaFoldDB" id="W2MZF2"/>